<sequence length="67" mass="7681">MSDDARQSNRLREFQGHIHSRTGSSSFQTRKAKQNRAALSSWRHKTFCVEQLNQAVRVDLGRPAIVN</sequence>
<name>L7CIU3_RHOBT</name>
<organism evidence="2 3">
    <name type="scientific">Rhodopirellula baltica SWK14</name>
    <dbReference type="NCBI Taxonomy" id="993516"/>
    <lineage>
        <taxon>Bacteria</taxon>
        <taxon>Pseudomonadati</taxon>
        <taxon>Planctomycetota</taxon>
        <taxon>Planctomycetia</taxon>
        <taxon>Pirellulales</taxon>
        <taxon>Pirellulaceae</taxon>
        <taxon>Rhodopirellula</taxon>
    </lineage>
</organism>
<feature type="region of interest" description="Disordered" evidence="1">
    <location>
        <begin position="1"/>
        <end position="36"/>
    </location>
</feature>
<reference evidence="2 3" key="1">
    <citation type="journal article" date="2013" name="Mar. Genomics">
        <title>Expression of sulfatases in Rhodopirellula baltica and the diversity of sulfatases in the genus Rhodopirellula.</title>
        <authorList>
            <person name="Wegner C.E."/>
            <person name="Richter-Heitmann T."/>
            <person name="Klindworth A."/>
            <person name="Klockow C."/>
            <person name="Richter M."/>
            <person name="Achstetter T."/>
            <person name="Glockner F.O."/>
            <person name="Harder J."/>
        </authorList>
    </citation>
    <scope>NUCLEOTIDE SEQUENCE [LARGE SCALE GENOMIC DNA]</scope>
    <source>
        <strain evidence="2 3">SWK14</strain>
    </source>
</reference>
<evidence type="ECO:0000313" key="3">
    <source>
        <dbReference type="Proteomes" id="UP000010959"/>
    </source>
</evidence>
<feature type="compositionally biased region" description="Basic and acidic residues" evidence="1">
    <location>
        <begin position="1"/>
        <end position="16"/>
    </location>
</feature>
<dbReference type="Proteomes" id="UP000010959">
    <property type="component" value="Unassembled WGS sequence"/>
</dbReference>
<evidence type="ECO:0000256" key="1">
    <source>
        <dbReference type="SAM" id="MobiDB-lite"/>
    </source>
</evidence>
<dbReference type="AlphaFoldDB" id="L7CIU3"/>
<accession>L7CIU3</accession>
<evidence type="ECO:0000313" key="2">
    <source>
        <dbReference type="EMBL" id="ELP34184.1"/>
    </source>
</evidence>
<dbReference type="EMBL" id="AMWG01000040">
    <property type="protein sequence ID" value="ELP34184.1"/>
    <property type="molecule type" value="Genomic_DNA"/>
</dbReference>
<comment type="caution">
    <text evidence="2">The sequence shown here is derived from an EMBL/GenBank/DDBJ whole genome shotgun (WGS) entry which is preliminary data.</text>
</comment>
<protein>
    <submittedName>
        <fullName evidence="2">Uncharacterized protein</fullName>
    </submittedName>
</protein>
<proteinExistence type="predicted"/>
<gene>
    <name evidence="2" type="ORF">RBSWK_01915</name>
</gene>